<keyword evidence="2" id="KW-1185">Reference proteome</keyword>
<evidence type="ECO:0000313" key="2">
    <source>
        <dbReference type="Proteomes" id="UP000262004"/>
    </source>
</evidence>
<sequence length="167" mass="19505">MRSPLMRHIPRRYWHHVLRWGFNFYPSYRTIGARVERIDPDLRRIVVRLPHTWRTRNPAGATFGGALYAAADPMFAVMLAYNLPERTVVWDKAASIRYRRPGRTTLWAEFVLPETVLETVAHELVTVGRSEPTFVAVWRDEEGLEYTTVEKTVFVATPEYMRARQTA</sequence>
<dbReference type="KEGG" id="htl:HPTL_1000"/>
<proteinExistence type="predicted"/>
<dbReference type="Gene3D" id="3.10.129.10">
    <property type="entry name" value="Hotdog Thioesterase"/>
    <property type="match status" value="1"/>
</dbReference>
<dbReference type="InterPro" id="IPR027961">
    <property type="entry name" value="DUF4442"/>
</dbReference>
<accession>A0A2Z6DXP5</accession>
<organism evidence="1 2">
    <name type="scientific">Hydrogenophilus thermoluteolus</name>
    <name type="common">Pseudomonas hydrogenothermophila</name>
    <dbReference type="NCBI Taxonomy" id="297"/>
    <lineage>
        <taxon>Bacteria</taxon>
        <taxon>Pseudomonadati</taxon>
        <taxon>Pseudomonadota</taxon>
        <taxon>Hydrogenophilia</taxon>
        <taxon>Hydrogenophilales</taxon>
        <taxon>Hydrogenophilaceae</taxon>
        <taxon>Hydrogenophilus</taxon>
    </lineage>
</organism>
<protein>
    <recommendedName>
        <fullName evidence="3">DUF4442 domain-containing protein</fullName>
    </recommendedName>
</protein>
<evidence type="ECO:0008006" key="3">
    <source>
        <dbReference type="Google" id="ProtNLM"/>
    </source>
</evidence>
<evidence type="ECO:0000313" key="1">
    <source>
        <dbReference type="EMBL" id="BBD77264.1"/>
    </source>
</evidence>
<dbReference type="Proteomes" id="UP000262004">
    <property type="component" value="Chromosome"/>
</dbReference>
<reference evidence="1 2" key="1">
    <citation type="submission" date="2018-04" db="EMBL/GenBank/DDBJ databases">
        <title>Complete genome sequence of Hydrogenophilus thermoluteolus TH-1.</title>
        <authorList>
            <person name="Arai H."/>
        </authorList>
    </citation>
    <scope>NUCLEOTIDE SEQUENCE [LARGE SCALE GENOMIC DNA]</scope>
    <source>
        <strain evidence="1 2">TH-1</strain>
    </source>
</reference>
<dbReference type="OrthoDB" id="5294995at2"/>
<dbReference type="AlphaFoldDB" id="A0A2Z6DXP5"/>
<gene>
    <name evidence="1" type="ORF">HPTL_1000</name>
</gene>
<name>A0A2Z6DXP5_HYDTE</name>
<dbReference type="EMBL" id="AP018558">
    <property type="protein sequence ID" value="BBD77264.1"/>
    <property type="molecule type" value="Genomic_DNA"/>
</dbReference>
<dbReference type="Pfam" id="PF14539">
    <property type="entry name" value="DUF4442"/>
    <property type="match status" value="1"/>
</dbReference>
<dbReference type="RefSeq" id="WP_119335016.1">
    <property type="nucleotide sequence ID" value="NZ_AP018558.1"/>
</dbReference>
<dbReference type="InterPro" id="IPR029069">
    <property type="entry name" value="HotDog_dom_sf"/>
</dbReference>
<dbReference type="SUPFAM" id="SSF54637">
    <property type="entry name" value="Thioesterase/thiol ester dehydrase-isomerase"/>
    <property type="match status" value="1"/>
</dbReference>